<reference evidence="2 3" key="1">
    <citation type="submission" date="2019-02" db="EMBL/GenBank/DDBJ databases">
        <title>Shewanella sp. D4-2 isolated from Dokdo Island.</title>
        <authorList>
            <person name="Baek K."/>
        </authorList>
    </citation>
    <scope>NUCLEOTIDE SEQUENCE [LARGE SCALE GENOMIC DNA]</scope>
    <source>
        <strain evidence="2 3">D4-2</strain>
    </source>
</reference>
<keyword evidence="1" id="KW-0472">Membrane</keyword>
<sequence length="188" mass="20720">MEKQQFAEHDIIKAYGRIISVTILVIVLGVLGYRHFSSIPSLVGQSLAIEHKRLLNILAMVRSQWLSSGRPSSLLLDWDSLASNMQASNQGVTGQDNGANSSEDETDLSNLGFTDNRISLSANGWPLLETENKAGCYRLWHQLLASSTDELSVTYDAKNKICRYMADNNDSVSYQVSSGRVIYFAGGN</sequence>
<dbReference type="OrthoDB" id="6265335at2"/>
<accession>A0A411PIK2</accession>
<proteinExistence type="predicted"/>
<gene>
    <name evidence="2" type="ORF">EXU30_11915</name>
</gene>
<feature type="transmembrane region" description="Helical" evidence="1">
    <location>
        <begin position="12"/>
        <end position="33"/>
    </location>
</feature>
<dbReference type="Proteomes" id="UP000291106">
    <property type="component" value="Chromosome"/>
</dbReference>
<evidence type="ECO:0008006" key="4">
    <source>
        <dbReference type="Google" id="ProtNLM"/>
    </source>
</evidence>
<name>A0A411PIK2_9GAMM</name>
<protein>
    <recommendedName>
        <fullName evidence="4">MSHA biogenesis protein MshF</fullName>
    </recommendedName>
</protein>
<evidence type="ECO:0000313" key="2">
    <source>
        <dbReference type="EMBL" id="QBF83328.1"/>
    </source>
</evidence>
<dbReference type="EMBL" id="CP036200">
    <property type="protein sequence ID" value="QBF83328.1"/>
    <property type="molecule type" value="Genomic_DNA"/>
</dbReference>
<keyword evidence="3" id="KW-1185">Reference proteome</keyword>
<keyword evidence="1" id="KW-1133">Transmembrane helix</keyword>
<evidence type="ECO:0000313" key="3">
    <source>
        <dbReference type="Proteomes" id="UP000291106"/>
    </source>
</evidence>
<dbReference type="KEGG" id="smai:EXU30_11915"/>
<keyword evidence="1" id="KW-0812">Transmembrane</keyword>
<evidence type="ECO:0000256" key="1">
    <source>
        <dbReference type="SAM" id="Phobius"/>
    </source>
</evidence>
<dbReference type="AlphaFoldDB" id="A0A411PIK2"/>
<dbReference type="RefSeq" id="WP_130600331.1">
    <property type="nucleotide sequence ID" value="NZ_CP036200.1"/>
</dbReference>
<organism evidence="2 3">
    <name type="scientific">Shewanella maritima</name>
    <dbReference type="NCBI Taxonomy" id="2520507"/>
    <lineage>
        <taxon>Bacteria</taxon>
        <taxon>Pseudomonadati</taxon>
        <taxon>Pseudomonadota</taxon>
        <taxon>Gammaproteobacteria</taxon>
        <taxon>Alteromonadales</taxon>
        <taxon>Shewanellaceae</taxon>
        <taxon>Shewanella</taxon>
    </lineage>
</organism>